<dbReference type="EMBL" id="UFVQ01000003">
    <property type="protein sequence ID" value="STC92867.1"/>
    <property type="molecule type" value="Genomic_DNA"/>
</dbReference>
<dbReference type="Proteomes" id="UP000255224">
    <property type="component" value="Unassembled WGS sequence"/>
</dbReference>
<protein>
    <submittedName>
        <fullName evidence="1">Uncharacterized protein</fullName>
    </submittedName>
</protein>
<evidence type="ECO:0000313" key="2">
    <source>
        <dbReference type="Proteomes" id="UP000255224"/>
    </source>
</evidence>
<dbReference type="AlphaFoldDB" id="A0A376DP03"/>
<proteinExistence type="predicted"/>
<organism evidence="1 2">
    <name type="scientific">Chryseobacterium carnipullorum</name>
    <dbReference type="NCBI Taxonomy" id="1124835"/>
    <lineage>
        <taxon>Bacteria</taxon>
        <taxon>Pseudomonadati</taxon>
        <taxon>Bacteroidota</taxon>
        <taxon>Flavobacteriia</taxon>
        <taxon>Flavobacteriales</taxon>
        <taxon>Weeksellaceae</taxon>
        <taxon>Chryseobacterium group</taxon>
        <taxon>Chryseobacterium</taxon>
    </lineage>
</organism>
<reference evidence="1 2" key="1">
    <citation type="submission" date="2018-06" db="EMBL/GenBank/DDBJ databases">
        <authorList>
            <consortium name="Pathogen Informatics"/>
            <person name="Doyle S."/>
        </authorList>
    </citation>
    <scope>NUCLEOTIDE SEQUENCE [LARGE SCALE GENOMIC DNA]</scope>
    <source>
        <strain evidence="1 2">NCTC13533</strain>
    </source>
</reference>
<gene>
    <name evidence="1" type="ORF">NCTC13533_00580</name>
</gene>
<evidence type="ECO:0000313" key="1">
    <source>
        <dbReference type="EMBL" id="STC92867.1"/>
    </source>
</evidence>
<accession>A0A376DP03</accession>
<name>A0A376DP03_CHRCU</name>
<sequence length="38" mass="4519">MLNQKKRQYINALPLNFIDLKKNYFLTAFTVDCEPSLK</sequence>